<dbReference type="InterPro" id="IPR023459">
    <property type="entry name" value="Tscrpt_elong_fac_GreA/B_fam"/>
</dbReference>
<organism evidence="2 3">
    <name type="scientific">Pendulispora rubella</name>
    <dbReference type="NCBI Taxonomy" id="2741070"/>
    <lineage>
        <taxon>Bacteria</taxon>
        <taxon>Pseudomonadati</taxon>
        <taxon>Myxococcota</taxon>
        <taxon>Myxococcia</taxon>
        <taxon>Myxococcales</taxon>
        <taxon>Sorangiineae</taxon>
        <taxon>Pendulisporaceae</taxon>
        <taxon>Pendulispora</taxon>
    </lineage>
</organism>
<evidence type="ECO:0000313" key="2">
    <source>
        <dbReference type="EMBL" id="WXB09738.1"/>
    </source>
</evidence>
<evidence type="ECO:0000259" key="1">
    <source>
        <dbReference type="Pfam" id="PF01272"/>
    </source>
</evidence>
<dbReference type="PANTHER" id="PTHR30437">
    <property type="entry name" value="TRANSCRIPTION ELONGATION FACTOR GREA"/>
    <property type="match status" value="1"/>
</dbReference>
<accession>A0ABZ2LFM7</accession>
<gene>
    <name evidence="2" type="ORF">LVJ94_21225</name>
</gene>
<proteinExistence type="predicted"/>
<dbReference type="PANTHER" id="PTHR30437:SF6">
    <property type="entry name" value="TRANSCRIPTION ELONGATION FACTOR GREB"/>
    <property type="match status" value="1"/>
</dbReference>
<dbReference type="GO" id="GO:0003746">
    <property type="term" value="F:translation elongation factor activity"/>
    <property type="evidence" value="ECO:0007669"/>
    <property type="project" value="UniProtKB-KW"/>
</dbReference>
<dbReference type="RefSeq" id="WP_394839411.1">
    <property type="nucleotide sequence ID" value="NZ_CP089983.1"/>
</dbReference>
<sequence length="164" mass="17987">MPRAPLPPAGVPNYVTPRGLAMLRAELRTLDAERARLEGLDAEIHASDRTRALTTVHARIRELGERVASAVLVDPRGQPHDEVRFGARVTVRGEHGEQGQRRYEIVGVDEADAPQGWIAFVSPLARALLGKRVGDDVTVRTPRGKEELEILDVAYATEEEDPTG</sequence>
<dbReference type="Gene3D" id="3.10.50.30">
    <property type="entry name" value="Transcription elongation factor, GreA/GreB, C-terminal domain"/>
    <property type="match status" value="1"/>
</dbReference>
<reference evidence="2" key="1">
    <citation type="submission" date="2021-12" db="EMBL/GenBank/DDBJ databases">
        <title>Discovery of the Pendulisporaceae a myxobacterial family with distinct sporulation behavior and unique specialized metabolism.</title>
        <authorList>
            <person name="Garcia R."/>
            <person name="Popoff A."/>
            <person name="Bader C.D."/>
            <person name="Loehr J."/>
            <person name="Walesch S."/>
            <person name="Walt C."/>
            <person name="Boldt J."/>
            <person name="Bunk B."/>
            <person name="Haeckl F.J.F.P.J."/>
            <person name="Gunesch A.P."/>
            <person name="Birkelbach J."/>
            <person name="Nuebel U."/>
            <person name="Pietschmann T."/>
            <person name="Bach T."/>
            <person name="Mueller R."/>
        </authorList>
    </citation>
    <scope>NUCLEOTIDE SEQUENCE</scope>
    <source>
        <strain evidence="2">MSr11367</strain>
    </source>
</reference>
<dbReference type="EMBL" id="CP089983">
    <property type="protein sequence ID" value="WXB09738.1"/>
    <property type="molecule type" value="Genomic_DNA"/>
</dbReference>
<keyword evidence="2" id="KW-0648">Protein biosynthesis</keyword>
<keyword evidence="3" id="KW-1185">Reference proteome</keyword>
<evidence type="ECO:0000313" key="3">
    <source>
        <dbReference type="Proteomes" id="UP001374803"/>
    </source>
</evidence>
<feature type="domain" description="Transcription elongation factor GreA/GreB C-terminal" evidence="1">
    <location>
        <begin position="78"/>
        <end position="155"/>
    </location>
</feature>
<dbReference type="Proteomes" id="UP001374803">
    <property type="component" value="Chromosome"/>
</dbReference>
<dbReference type="InterPro" id="IPR001437">
    <property type="entry name" value="Tscrpt_elong_fac_GreA/B_C"/>
</dbReference>
<dbReference type="SUPFAM" id="SSF54534">
    <property type="entry name" value="FKBP-like"/>
    <property type="match status" value="1"/>
</dbReference>
<protein>
    <submittedName>
        <fullName evidence="2">GreA/GreB family elongation factor</fullName>
    </submittedName>
</protein>
<dbReference type="Pfam" id="PF01272">
    <property type="entry name" value="GreA_GreB"/>
    <property type="match status" value="1"/>
</dbReference>
<name>A0ABZ2LFM7_9BACT</name>
<keyword evidence="2" id="KW-0251">Elongation factor</keyword>
<dbReference type="PIRSF" id="PIRSF006092">
    <property type="entry name" value="GreA_GreB"/>
    <property type="match status" value="1"/>
</dbReference>
<dbReference type="InterPro" id="IPR036953">
    <property type="entry name" value="GreA/GreB_C_sf"/>
</dbReference>